<proteinExistence type="predicted"/>
<reference evidence="1" key="1">
    <citation type="submission" date="2018-05" db="EMBL/GenBank/DDBJ databases">
        <title>Draft genome of Mucuna pruriens seed.</title>
        <authorList>
            <person name="Nnadi N.E."/>
            <person name="Vos R."/>
            <person name="Hasami M.H."/>
            <person name="Devisetty U.K."/>
            <person name="Aguiy J.C."/>
        </authorList>
    </citation>
    <scope>NUCLEOTIDE SEQUENCE [LARGE SCALE GENOMIC DNA]</scope>
    <source>
        <strain evidence="1">JCA_2017</strain>
    </source>
</reference>
<organism evidence="1 2">
    <name type="scientific">Mucuna pruriens</name>
    <name type="common">Velvet bean</name>
    <name type="synonym">Dolichos pruriens</name>
    <dbReference type="NCBI Taxonomy" id="157652"/>
    <lineage>
        <taxon>Eukaryota</taxon>
        <taxon>Viridiplantae</taxon>
        <taxon>Streptophyta</taxon>
        <taxon>Embryophyta</taxon>
        <taxon>Tracheophyta</taxon>
        <taxon>Spermatophyta</taxon>
        <taxon>Magnoliopsida</taxon>
        <taxon>eudicotyledons</taxon>
        <taxon>Gunneridae</taxon>
        <taxon>Pentapetalae</taxon>
        <taxon>rosids</taxon>
        <taxon>fabids</taxon>
        <taxon>Fabales</taxon>
        <taxon>Fabaceae</taxon>
        <taxon>Papilionoideae</taxon>
        <taxon>50 kb inversion clade</taxon>
        <taxon>NPAAA clade</taxon>
        <taxon>indigoferoid/millettioid clade</taxon>
        <taxon>Phaseoleae</taxon>
        <taxon>Mucuna</taxon>
    </lineage>
</organism>
<protein>
    <submittedName>
        <fullName evidence="1">Uncharacterized protein</fullName>
    </submittedName>
</protein>
<evidence type="ECO:0000313" key="1">
    <source>
        <dbReference type="EMBL" id="RDX88918.1"/>
    </source>
</evidence>
<dbReference type="AlphaFoldDB" id="A0A371GEB2"/>
<comment type="caution">
    <text evidence="1">The sequence shown here is derived from an EMBL/GenBank/DDBJ whole genome shotgun (WGS) entry which is preliminary data.</text>
</comment>
<evidence type="ECO:0000313" key="2">
    <source>
        <dbReference type="Proteomes" id="UP000257109"/>
    </source>
</evidence>
<dbReference type="EMBL" id="QJKJ01005808">
    <property type="protein sequence ID" value="RDX88918.1"/>
    <property type="molecule type" value="Genomic_DNA"/>
</dbReference>
<dbReference type="PANTHER" id="PTHR33223:SF8">
    <property type="entry name" value="OS04G0172440 PROTEIN"/>
    <property type="match status" value="1"/>
</dbReference>
<dbReference type="OrthoDB" id="1750196at2759"/>
<feature type="non-terminal residue" evidence="1">
    <location>
        <position position="1"/>
    </location>
</feature>
<sequence length="177" mass="19488">MLQLLEERLDALQGAKQFDVTDLCLFPNIVIPPKFELPAFDKYGGTTSPKSHLTMYCRKMALHAYDDALLIHFFQEILTGATLIAHIQPPLSENEMATMFIDTLYPPFYEKMVGNVVSNFSDLVLRQGGLGQGGLHQVASSSSSMLGGLFFWDATTSGAILPVLIPTSNTEEEEEAT</sequence>
<dbReference type="PANTHER" id="PTHR33223">
    <property type="entry name" value="CCHC-TYPE DOMAIN-CONTAINING PROTEIN"/>
    <property type="match status" value="1"/>
</dbReference>
<keyword evidence="2" id="KW-1185">Reference proteome</keyword>
<accession>A0A371GEB2</accession>
<name>A0A371GEB2_MUCPR</name>
<gene>
    <name evidence="1" type="ORF">CR513_29420</name>
</gene>
<dbReference type="Proteomes" id="UP000257109">
    <property type="component" value="Unassembled WGS sequence"/>
</dbReference>